<sequence>MFTRTALRTIAPRGARFVSTAVGRQTPAATAVAASSSSAAPISTTAGVSPANPGPVSSHITNHDGRLKSANRHFHANASESSAGLNEPMGEPKVLDRNLLRMRNAKDLAGLH</sequence>
<proteinExistence type="predicted"/>
<feature type="region of interest" description="Disordered" evidence="1">
    <location>
        <begin position="35"/>
        <end position="57"/>
    </location>
</feature>
<dbReference type="InParanoid" id="A0A316YMM3"/>
<dbReference type="Proteomes" id="UP000245768">
    <property type="component" value="Unassembled WGS sequence"/>
</dbReference>
<dbReference type="AlphaFoldDB" id="A0A316YMM3"/>
<feature type="compositionally biased region" description="Low complexity" evidence="1">
    <location>
        <begin position="35"/>
        <end position="46"/>
    </location>
</feature>
<evidence type="ECO:0000313" key="2">
    <source>
        <dbReference type="EMBL" id="PWN90054.1"/>
    </source>
</evidence>
<dbReference type="GeneID" id="37045448"/>
<gene>
    <name evidence="2" type="ORF">FA10DRAFT_279289</name>
</gene>
<accession>A0A316YMM3</accession>
<dbReference type="EMBL" id="KZ819636">
    <property type="protein sequence ID" value="PWN90054.1"/>
    <property type="molecule type" value="Genomic_DNA"/>
</dbReference>
<protein>
    <submittedName>
        <fullName evidence="2">Uncharacterized protein</fullName>
    </submittedName>
</protein>
<keyword evidence="3" id="KW-1185">Reference proteome</keyword>
<organism evidence="2 3">
    <name type="scientific">Acaromyces ingoldii</name>
    <dbReference type="NCBI Taxonomy" id="215250"/>
    <lineage>
        <taxon>Eukaryota</taxon>
        <taxon>Fungi</taxon>
        <taxon>Dikarya</taxon>
        <taxon>Basidiomycota</taxon>
        <taxon>Ustilaginomycotina</taxon>
        <taxon>Exobasidiomycetes</taxon>
        <taxon>Exobasidiales</taxon>
        <taxon>Cryptobasidiaceae</taxon>
        <taxon>Acaromyces</taxon>
    </lineage>
</organism>
<dbReference type="RefSeq" id="XP_025377252.1">
    <property type="nucleotide sequence ID" value="XM_025523532.1"/>
</dbReference>
<reference evidence="2 3" key="1">
    <citation type="journal article" date="2018" name="Mol. Biol. Evol.">
        <title>Broad Genomic Sampling Reveals a Smut Pathogenic Ancestry of the Fungal Clade Ustilaginomycotina.</title>
        <authorList>
            <person name="Kijpornyongpan T."/>
            <person name="Mondo S.J."/>
            <person name="Barry K."/>
            <person name="Sandor L."/>
            <person name="Lee J."/>
            <person name="Lipzen A."/>
            <person name="Pangilinan J."/>
            <person name="LaButti K."/>
            <person name="Hainaut M."/>
            <person name="Henrissat B."/>
            <person name="Grigoriev I.V."/>
            <person name="Spatafora J.W."/>
            <person name="Aime M.C."/>
        </authorList>
    </citation>
    <scope>NUCLEOTIDE SEQUENCE [LARGE SCALE GENOMIC DNA]</scope>
    <source>
        <strain evidence="2 3">MCA 4198</strain>
    </source>
</reference>
<evidence type="ECO:0000256" key="1">
    <source>
        <dbReference type="SAM" id="MobiDB-lite"/>
    </source>
</evidence>
<evidence type="ECO:0000313" key="3">
    <source>
        <dbReference type="Proteomes" id="UP000245768"/>
    </source>
</evidence>
<feature type="region of interest" description="Disordered" evidence="1">
    <location>
        <begin position="78"/>
        <end position="98"/>
    </location>
</feature>
<name>A0A316YMM3_9BASI</name>